<dbReference type="Gene3D" id="1.25.40.10">
    <property type="entry name" value="Tetratricopeptide repeat domain"/>
    <property type="match status" value="1"/>
</dbReference>
<dbReference type="InterPro" id="IPR001915">
    <property type="entry name" value="Peptidase_M48"/>
</dbReference>
<keyword evidence="4 9" id="KW-0378">Hydrolase</keyword>
<dbReference type="GO" id="GO:0008237">
    <property type="term" value="F:metallopeptidase activity"/>
    <property type="evidence" value="ECO:0007669"/>
    <property type="project" value="UniProtKB-KW"/>
</dbReference>
<keyword evidence="5" id="KW-0862">Zinc</keyword>
<accession>A0ABV6YX34</accession>
<name>A0ABV6YX34_UNCC1</name>
<evidence type="ECO:0000256" key="7">
    <source>
        <dbReference type="SAM" id="Phobius"/>
    </source>
</evidence>
<dbReference type="PANTHER" id="PTHR22726:SF1">
    <property type="entry name" value="METALLOENDOPEPTIDASE OMA1, MITOCHONDRIAL"/>
    <property type="match status" value="1"/>
</dbReference>
<keyword evidence="7" id="KW-0812">Transmembrane</keyword>
<dbReference type="Proteomes" id="UP001594351">
    <property type="component" value="Unassembled WGS sequence"/>
</dbReference>
<evidence type="ECO:0000256" key="2">
    <source>
        <dbReference type="ARBA" id="ARBA00022670"/>
    </source>
</evidence>
<evidence type="ECO:0000313" key="10">
    <source>
        <dbReference type="Proteomes" id="UP001594351"/>
    </source>
</evidence>
<protein>
    <submittedName>
        <fullName evidence="9">M48 family metalloprotease</fullName>
        <ecNumber evidence="9">3.4.24.-</ecNumber>
    </submittedName>
</protein>
<dbReference type="EMBL" id="JBHPBY010000121">
    <property type="protein sequence ID" value="MFC1850743.1"/>
    <property type="molecule type" value="Genomic_DNA"/>
</dbReference>
<keyword evidence="3" id="KW-0479">Metal-binding</keyword>
<evidence type="ECO:0000256" key="6">
    <source>
        <dbReference type="ARBA" id="ARBA00023049"/>
    </source>
</evidence>
<dbReference type="SUPFAM" id="SSF48452">
    <property type="entry name" value="TPR-like"/>
    <property type="match status" value="1"/>
</dbReference>
<comment type="caution">
    <text evidence="9">The sequence shown here is derived from an EMBL/GenBank/DDBJ whole genome shotgun (WGS) entry which is preliminary data.</text>
</comment>
<evidence type="ECO:0000256" key="3">
    <source>
        <dbReference type="ARBA" id="ARBA00022723"/>
    </source>
</evidence>
<feature type="domain" description="Peptidase M48" evidence="8">
    <location>
        <begin position="78"/>
        <end position="262"/>
    </location>
</feature>
<gene>
    <name evidence="9" type="ORF">ACFL27_11170</name>
</gene>
<evidence type="ECO:0000256" key="5">
    <source>
        <dbReference type="ARBA" id="ARBA00022833"/>
    </source>
</evidence>
<keyword evidence="6 9" id="KW-0482">Metalloprotease</keyword>
<evidence type="ECO:0000313" key="9">
    <source>
        <dbReference type="EMBL" id="MFC1850743.1"/>
    </source>
</evidence>
<organism evidence="9 10">
    <name type="scientific">candidate division CSSED10-310 bacterium</name>
    <dbReference type="NCBI Taxonomy" id="2855610"/>
    <lineage>
        <taxon>Bacteria</taxon>
        <taxon>Bacteria division CSSED10-310</taxon>
    </lineage>
</organism>
<keyword evidence="7" id="KW-1133">Transmembrane helix</keyword>
<keyword evidence="7" id="KW-0472">Membrane</keyword>
<feature type="transmembrane region" description="Helical" evidence="7">
    <location>
        <begin position="20"/>
        <end position="39"/>
    </location>
</feature>
<dbReference type="Gene3D" id="3.30.2010.10">
    <property type="entry name" value="Metalloproteases ('zincins'), catalytic domain"/>
    <property type="match status" value="1"/>
</dbReference>
<keyword evidence="2" id="KW-0645">Protease</keyword>
<sequence length="450" mass="50901">MRHNVGERIYKRQMTRRDFIWLTSVSTVGVMVGCATNPVTGKKQLMFMSEDQEVQVDKEHSPHQFSADYGADQDKGLNDYLTRVGKKMADQSHRPKMPYSFRCVNATYINAYAFPGGSIATTRGILLALENEAELAGLLGHELGHVNARHTADRMTKTMLAQTVIVGLAAYVQTEHEEYASLAAGLGGIGAGMLLARYSRDDERQADSLGMEYMVKNGHNPNGMVGLMDLLKSLSKHKPNALEMMFATHPMSSERYKKAKERAETTYKDKQKSPQNRERYMDHTKKLRAKKAAIEAMQRGENEMAREKFTAAETQFNQALKHAPNDYAALVMMSKCLLAQNKNNQAQRYATKAQQIYPREAQAHHLNGMSKLQQKKFAAAFNDFKDYEKMLPGNPNTIFLKGVSLEGMQNKKKAAAEFQRFLKIVNQGEQAEYAHKRLVDWGYIKQNQQK</sequence>
<dbReference type="InterPro" id="IPR011990">
    <property type="entry name" value="TPR-like_helical_dom_sf"/>
</dbReference>
<dbReference type="Pfam" id="PF01435">
    <property type="entry name" value="Peptidase_M48"/>
    <property type="match status" value="1"/>
</dbReference>
<proteinExistence type="predicted"/>
<dbReference type="PANTHER" id="PTHR22726">
    <property type="entry name" value="METALLOENDOPEPTIDASE OMA1"/>
    <property type="match status" value="1"/>
</dbReference>
<dbReference type="PROSITE" id="PS51257">
    <property type="entry name" value="PROKAR_LIPOPROTEIN"/>
    <property type="match status" value="1"/>
</dbReference>
<comment type="cofactor">
    <cofactor evidence="1">
        <name>Zn(2+)</name>
        <dbReference type="ChEBI" id="CHEBI:29105"/>
    </cofactor>
</comment>
<dbReference type="EC" id="3.4.24.-" evidence="9"/>
<reference evidence="9 10" key="1">
    <citation type="submission" date="2024-09" db="EMBL/GenBank/DDBJ databases">
        <title>Laminarin stimulates single cell rates of sulfate reduction while oxygen inhibits transcriptomic activity in coastal marine sediment.</title>
        <authorList>
            <person name="Lindsay M."/>
            <person name="Orcutt B."/>
            <person name="Emerson D."/>
            <person name="Stepanauskas R."/>
            <person name="D'Angelo T."/>
        </authorList>
    </citation>
    <scope>NUCLEOTIDE SEQUENCE [LARGE SCALE GENOMIC DNA]</scope>
    <source>
        <strain evidence="9">SAG AM-311-K15</strain>
    </source>
</reference>
<keyword evidence="10" id="KW-1185">Reference proteome</keyword>
<dbReference type="Pfam" id="PF14559">
    <property type="entry name" value="TPR_19"/>
    <property type="match status" value="1"/>
</dbReference>
<evidence type="ECO:0000256" key="4">
    <source>
        <dbReference type="ARBA" id="ARBA00022801"/>
    </source>
</evidence>
<evidence type="ECO:0000256" key="1">
    <source>
        <dbReference type="ARBA" id="ARBA00001947"/>
    </source>
</evidence>
<evidence type="ECO:0000259" key="8">
    <source>
        <dbReference type="Pfam" id="PF01435"/>
    </source>
</evidence>
<dbReference type="InterPro" id="IPR051156">
    <property type="entry name" value="Mito/Outer_Membr_Metalloprot"/>
</dbReference>